<dbReference type="EnsemblMetazoa" id="GAUT026322-RA">
    <property type="protein sequence ID" value="GAUT026322-PA"/>
    <property type="gene ID" value="GAUT026322"/>
</dbReference>
<keyword evidence="2" id="KW-1185">Reference proteome</keyword>
<proteinExistence type="predicted"/>
<organism evidence="1 2">
    <name type="scientific">Glossina austeni</name>
    <name type="common">Savannah tsetse fly</name>
    <dbReference type="NCBI Taxonomy" id="7395"/>
    <lineage>
        <taxon>Eukaryota</taxon>
        <taxon>Metazoa</taxon>
        <taxon>Ecdysozoa</taxon>
        <taxon>Arthropoda</taxon>
        <taxon>Hexapoda</taxon>
        <taxon>Insecta</taxon>
        <taxon>Pterygota</taxon>
        <taxon>Neoptera</taxon>
        <taxon>Endopterygota</taxon>
        <taxon>Diptera</taxon>
        <taxon>Brachycera</taxon>
        <taxon>Muscomorpha</taxon>
        <taxon>Hippoboscoidea</taxon>
        <taxon>Glossinidae</taxon>
        <taxon>Glossina</taxon>
    </lineage>
</organism>
<accession>A0A1A9V568</accession>
<dbReference type="AlphaFoldDB" id="A0A1A9V568"/>
<evidence type="ECO:0000313" key="2">
    <source>
        <dbReference type="Proteomes" id="UP000078200"/>
    </source>
</evidence>
<sequence>MQSICTAFVTGLSEIDLKGFAHDGFRKEGLKCNLLPVIMCPLTEISSIQASTILECLIAEKKERKLVAVVDGVLLRNIHIMKISTLQEEDDGRPPSQFRLPGINFYFLMRSNLQLMHTIKHSENVYGREYIIVANVMIFQVSKFEDFHSQVEL</sequence>
<dbReference type="VEuPathDB" id="VectorBase:GAUT026322"/>
<protein>
    <submittedName>
        <fullName evidence="1">Uncharacterized protein</fullName>
    </submittedName>
</protein>
<evidence type="ECO:0000313" key="1">
    <source>
        <dbReference type="EnsemblMetazoa" id="GAUT026322-PA"/>
    </source>
</evidence>
<name>A0A1A9V568_GLOAU</name>
<reference evidence="1" key="1">
    <citation type="submission" date="2020-05" db="UniProtKB">
        <authorList>
            <consortium name="EnsemblMetazoa"/>
        </authorList>
    </citation>
    <scope>IDENTIFICATION</scope>
    <source>
        <strain evidence="1">TTRI</strain>
    </source>
</reference>
<dbReference type="Proteomes" id="UP000078200">
    <property type="component" value="Unassembled WGS sequence"/>
</dbReference>